<sequence>MNLEIFRTGDRATRTLDTVVVIHSSNEDDDNLRCGNQSCHPASDSQSASVDVHPEQGCWRFLLQLLSTPFATNTSKPIATSSFSKYL</sequence>
<dbReference type="Proteomes" id="UP000046393">
    <property type="component" value="Unplaced"/>
</dbReference>
<dbReference type="AlphaFoldDB" id="A0A0N5AHL0"/>
<evidence type="ECO:0000313" key="1">
    <source>
        <dbReference type="Proteomes" id="UP000046393"/>
    </source>
</evidence>
<keyword evidence="1" id="KW-1185">Reference proteome</keyword>
<proteinExistence type="predicted"/>
<evidence type="ECO:0000313" key="2">
    <source>
        <dbReference type="WBParaSite" id="SMUV_0000386601-mRNA-1"/>
    </source>
</evidence>
<accession>A0A0N5AHL0</accession>
<reference evidence="2" key="1">
    <citation type="submission" date="2017-02" db="UniProtKB">
        <authorList>
            <consortium name="WormBaseParasite"/>
        </authorList>
    </citation>
    <scope>IDENTIFICATION</scope>
</reference>
<protein>
    <submittedName>
        <fullName evidence="2">Uncharacterized protein</fullName>
    </submittedName>
</protein>
<name>A0A0N5AHL0_9BILA</name>
<organism evidence="1 2">
    <name type="scientific">Syphacia muris</name>
    <dbReference type="NCBI Taxonomy" id="451379"/>
    <lineage>
        <taxon>Eukaryota</taxon>
        <taxon>Metazoa</taxon>
        <taxon>Ecdysozoa</taxon>
        <taxon>Nematoda</taxon>
        <taxon>Chromadorea</taxon>
        <taxon>Rhabditida</taxon>
        <taxon>Spirurina</taxon>
        <taxon>Oxyuridomorpha</taxon>
        <taxon>Oxyuroidea</taxon>
        <taxon>Oxyuridae</taxon>
        <taxon>Syphacia</taxon>
    </lineage>
</organism>
<dbReference type="WBParaSite" id="SMUV_0000386601-mRNA-1">
    <property type="protein sequence ID" value="SMUV_0000386601-mRNA-1"/>
    <property type="gene ID" value="SMUV_0000386601"/>
</dbReference>